<name>A0ACC7P0Q6_9BACL</name>
<proteinExistence type="predicted"/>
<keyword evidence="2" id="KW-1185">Reference proteome</keyword>
<comment type="caution">
    <text evidence="1">The sequence shown here is derived from an EMBL/GenBank/DDBJ whole genome shotgun (WGS) entry which is preliminary data.</text>
</comment>
<accession>A0ACC7P0Q6</accession>
<organism evidence="1 2">
    <name type="scientific">Paenibacillus mesotrionivorans</name>
    <dbReference type="NCBI Taxonomy" id="3160968"/>
    <lineage>
        <taxon>Bacteria</taxon>
        <taxon>Bacillati</taxon>
        <taxon>Bacillota</taxon>
        <taxon>Bacilli</taxon>
        <taxon>Bacillales</taxon>
        <taxon>Paenibacillaceae</taxon>
        <taxon>Paenibacillus</taxon>
    </lineage>
</organism>
<gene>
    <name evidence="1" type="primary">nagZ</name>
    <name evidence="1" type="ORF">ACI1P1_11370</name>
</gene>
<sequence length="444" mass="46321">MQDRKRNRPLPWALAICFLLTVLAAGCSRDKAAPSPAAPPPMAAASVSAVTPAPSASSVIRATASPVKPGNPAAATGSSTSTSLQDRLKNMTPEEKLGQLLIAGLDGTEAGGEARRLVTETHVGGFILYKPNMTDAGQTVTLLNLLKEFNRPSGIPLLLSVDQEGGKVSRLPVDIELPANRDLAAGGTPERARALGKAVGQELKAFGFNLDYAPVLDINSNPANPVIGPRSYGSDAKTVKLYGLAAMQGLRESGVIPVVKHFPGHGDTSTDSHLELPVVNKSLAELEKLELQPFRAATEAGAEAVMAAHILLPRLDPDYPATLSPAIITGLLREKIGYSGVVITDDMTMGAIAKHYPLKDAAVRAVLAGCDLVLVAHGYSQVQEAAQGLKEALADGRLTWARVDESVARVLALKASRQLADTPVAASPDIGALRAAVKQALAVP</sequence>
<protein>
    <submittedName>
        <fullName evidence="1">Beta-N-acetylhexosaminidase</fullName>
        <ecNumber evidence="1">3.2.1.52</ecNumber>
    </submittedName>
</protein>
<dbReference type="EMBL" id="JBJURJ010000006">
    <property type="protein sequence ID" value="MFM9328892.1"/>
    <property type="molecule type" value="Genomic_DNA"/>
</dbReference>
<keyword evidence="1" id="KW-0378">Hydrolase</keyword>
<evidence type="ECO:0000313" key="1">
    <source>
        <dbReference type="EMBL" id="MFM9328892.1"/>
    </source>
</evidence>
<dbReference type="EC" id="3.2.1.52" evidence="1"/>
<keyword evidence="1" id="KW-0326">Glycosidase</keyword>
<reference evidence="1" key="1">
    <citation type="submission" date="2024-12" db="EMBL/GenBank/DDBJ databases">
        <authorList>
            <person name="Wu N."/>
        </authorList>
    </citation>
    <scope>NUCLEOTIDE SEQUENCE</scope>
    <source>
        <strain evidence="1">P15</strain>
    </source>
</reference>
<evidence type="ECO:0000313" key="2">
    <source>
        <dbReference type="Proteomes" id="UP001631969"/>
    </source>
</evidence>
<dbReference type="Proteomes" id="UP001631969">
    <property type="component" value="Unassembled WGS sequence"/>
</dbReference>